<evidence type="ECO:0000256" key="3">
    <source>
        <dbReference type="ARBA" id="ARBA00004442"/>
    </source>
</evidence>
<keyword evidence="7" id="KW-0975">Bacterial flagellum</keyword>
<accession>A0A2P2DAY7</accession>
<evidence type="ECO:0000256" key="4">
    <source>
        <dbReference type="ARBA" id="ARBA00006929"/>
    </source>
</evidence>
<dbReference type="GO" id="GO:0003774">
    <property type="term" value="F:cytoskeletal motor activity"/>
    <property type="evidence" value="ECO:0007669"/>
    <property type="project" value="InterPro"/>
</dbReference>
<comment type="similarity">
    <text evidence="4">Belongs to the FlgH family.</text>
</comment>
<organism evidence="9 10">
    <name type="scientific">Leptospira ellinghausenii</name>
    <dbReference type="NCBI Taxonomy" id="1917822"/>
    <lineage>
        <taxon>Bacteria</taxon>
        <taxon>Pseudomonadati</taxon>
        <taxon>Spirochaetota</taxon>
        <taxon>Spirochaetia</taxon>
        <taxon>Leptospirales</taxon>
        <taxon>Leptospiraceae</taxon>
        <taxon>Leptospira</taxon>
    </lineage>
</organism>
<name>A0A2P2DAY7_9LEPT</name>
<evidence type="ECO:0000256" key="7">
    <source>
        <dbReference type="ARBA" id="ARBA00023143"/>
    </source>
</evidence>
<dbReference type="OrthoDB" id="345063at2"/>
<keyword evidence="9" id="KW-0969">Cilium</keyword>
<evidence type="ECO:0000256" key="8">
    <source>
        <dbReference type="ARBA" id="ARBA00023237"/>
    </source>
</evidence>
<protein>
    <submittedName>
        <fullName evidence="9">Endoflagellar basal body L-ring protein</fullName>
    </submittedName>
</protein>
<evidence type="ECO:0000256" key="6">
    <source>
        <dbReference type="ARBA" id="ARBA00023136"/>
    </source>
</evidence>
<keyword evidence="6" id="KW-0472">Membrane</keyword>
<comment type="function">
    <text evidence="1">Assembles around the rod to form the L-ring and probably protects the motor/basal body from shearing forces during rotation.</text>
</comment>
<sequence>MFDLKSNSISAKWKTVVKLSPSFFVFRSLWKHPLTQCFVIFFCFMITFYCEYPVSLSSLTLSPTLHAESLWKDKDPYSYPKTIQPGTVVKVVLKNGLRVEYESEYKATFDNDIKTVPDKKLVPDLPNYTANSTYMRSKVGKSKSQGKVVGVMAVLVTGIDPGTGNLELEGSRVFNLSEERINLRLSGTISPEDLDKNRFIASDLIANLRVEYQGTLNPKELGDPNIQMKRITNPDGSVTEKAELSDKEKQEIILKNIKRLLGESE</sequence>
<comment type="caution">
    <text evidence="9">The sequence shown here is derived from an EMBL/GenBank/DDBJ whole genome shotgun (WGS) entry which is preliminary data.</text>
</comment>
<dbReference type="Proteomes" id="UP000245206">
    <property type="component" value="Unassembled WGS sequence"/>
</dbReference>
<dbReference type="PANTHER" id="PTHR34933">
    <property type="entry name" value="FLAGELLAR L-RING PROTEIN"/>
    <property type="match status" value="1"/>
</dbReference>
<keyword evidence="5" id="KW-0732">Signal</keyword>
<gene>
    <name evidence="9" type="primary">flgH</name>
    <name evidence="9" type="ORF">LPTSP2_10700</name>
</gene>
<keyword evidence="10" id="KW-1185">Reference proteome</keyword>
<reference evidence="10" key="1">
    <citation type="journal article" date="2019" name="Microbiol. Immunol.">
        <title>Molecular and phenotypic characterization of Leptospira johnsonii sp. nov., Leptospira ellinghausenii sp. nov. and Leptospira ryugenii sp. nov. isolated from soil and water in Japan.</title>
        <authorList>
            <person name="Masuzawa T."/>
            <person name="Saito M."/>
            <person name="Nakao R."/>
            <person name="Nikaido Y."/>
            <person name="Matsumoto M."/>
            <person name="Ogawa M."/>
            <person name="Yokoyama M."/>
            <person name="Hidaka Y."/>
            <person name="Tomita J."/>
            <person name="Sakakibara K."/>
            <person name="Suzuki K."/>
            <person name="Yasuda S."/>
            <person name="Sato H."/>
            <person name="Yamaguchi M."/>
            <person name="Yoshida S.I."/>
            <person name="Koizumi N."/>
            <person name="Kawamura Y."/>
        </authorList>
    </citation>
    <scope>NUCLEOTIDE SEQUENCE [LARGE SCALE GENOMIC DNA]</scope>
    <source>
        <strain evidence="10">E18</strain>
    </source>
</reference>
<dbReference type="GO" id="GO:0071973">
    <property type="term" value="P:bacterial-type flagellum-dependent cell motility"/>
    <property type="evidence" value="ECO:0007669"/>
    <property type="project" value="InterPro"/>
</dbReference>
<evidence type="ECO:0000256" key="5">
    <source>
        <dbReference type="ARBA" id="ARBA00022729"/>
    </source>
</evidence>
<proteinExistence type="inferred from homology"/>
<dbReference type="AlphaFoldDB" id="A0A2P2DAY7"/>
<dbReference type="InterPro" id="IPR000527">
    <property type="entry name" value="Flag_Lring"/>
</dbReference>
<evidence type="ECO:0000256" key="1">
    <source>
        <dbReference type="ARBA" id="ARBA00002591"/>
    </source>
</evidence>
<evidence type="ECO:0000313" key="9">
    <source>
        <dbReference type="EMBL" id="GBF41789.1"/>
    </source>
</evidence>
<dbReference type="EMBL" id="BFAZ01000006">
    <property type="protein sequence ID" value="GBF41789.1"/>
    <property type="molecule type" value="Genomic_DNA"/>
</dbReference>
<dbReference type="Pfam" id="PF02107">
    <property type="entry name" value="FlgH"/>
    <property type="match status" value="1"/>
</dbReference>
<keyword evidence="9" id="KW-0966">Cell projection</keyword>
<dbReference type="GO" id="GO:0009427">
    <property type="term" value="C:bacterial-type flagellum basal body, distal rod, L ring"/>
    <property type="evidence" value="ECO:0007669"/>
    <property type="project" value="InterPro"/>
</dbReference>
<evidence type="ECO:0000313" key="10">
    <source>
        <dbReference type="Proteomes" id="UP000245206"/>
    </source>
</evidence>
<keyword evidence="9" id="KW-0282">Flagellum</keyword>
<keyword evidence="8" id="KW-0998">Cell outer membrane</keyword>
<comment type="subcellular location">
    <subcellularLocation>
        <location evidence="2">Bacterial flagellum basal body</location>
    </subcellularLocation>
    <subcellularLocation>
        <location evidence="3">Cell outer membrane</location>
    </subcellularLocation>
</comment>
<dbReference type="GO" id="GO:0009279">
    <property type="term" value="C:cell outer membrane"/>
    <property type="evidence" value="ECO:0007669"/>
    <property type="project" value="UniProtKB-SubCell"/>
</dbReference>
<evidence type="ECO:0000256" key="2">
    <source>
        <dbReference type="ARBA" id="ARBA00004117"/>
    </source>
</evidence>
<dbReference type="PANTHER" id="PTHR34933:SF1">
    <property type="entry name" value="FLAGELLAR L-RING PROTEIN"/>
    <property type="match status" value="1"/>
</dbReference>